<gene>
    <name evidence="1" type="ORF">GOC74_10725</name>
</gene>
<dbReference type="Pfam" id="PF20127">
    <property type="entry name" value="DUF6517"/>
    <property type="match status" value="1"/>
</dbReference>
<dbReference type="EMBL" id="WOYG01000001">
    <property type="protein sequence ID" value="NLV10401.1"/>
    <property type="molecule type" value="Genomic_DNA"/>
</dbReference>
<dbReference type="InterPro" id="IPR045396">
    <property type="entry name" value="DUF6517"/>
</dbReference>
<accession>A0A847UGQ2</accession>
<evidence type="ECO:0000313" key="1">
    <source>
        <dbReference type="EMBL" id="NLV10401.1"/>
    </source>
</evidence>
<dbReference type="RefSeq" id="WP_170094100.1">
    <property type="nucleotide sequence ID" value="NZ_WOYG01000001.1"/>
</dbReference>
<dbReference type="Proteomes" id="UP000608662">
    <property type="component" value="Unassembled WGS sequence"/>
</dbReference>
<dbReference type="AlphaFoldDB" id="A0A847UGQ2"/>
<dbReference type="PROSITE" id="PS51257">
    <property type="entry name" value="PROKAR_LIPOPROTEIN"/>
    <property type="match status" value="1"/>
</dbReference>
<comment type="caution">
    <text evidence="1">The sequence shown here is derived from an EMBL/GenBank/DDBJ whole genome shotgun (WGS) entry which is preliminary data.</text>
</comment>
<evidence type="ECO:0000313" key="2">
    <source>
        <dbReference type="Proteomes" id="UP000608662"/>
    </source>
</evidence>
<reference evidence="1" key="1">
    <citation type="submission" date="2019-12" db="EMBL/GenBank/DDBJ databases">
        <title>Whole-genome sequence of Halomicrobium mukohataei pws1.</title>
        <authorList>
            <person name="Verma D.K."/>
            <person name="Gopal K."/>
            <person name="Prasad E.S."/>
        </authorList>
    </citation>
    <scope>NUCLEOTIDE SEQUENCE</scope>
    <source>
        <strain evidence="1">Pws1</strain>
    </source>
</reference>
<sequence>MRKLAILLSVALVATTAGCGFLLGDEALAFESAPASVSDEALSETGYEQTLNESQTVSREFTVAGQSRQVNVTNHLAQYERSIDLGPLGEQRAAVFATFSSPEVSVASQTFNPISDMSNRELLSQFGSSYDGLSVGQQVENQTHTVLGSEAGVEKYEGTAELGGQSIDVYIHVTTVKHDGDYVVALGLYPQQLSGEETHVFAMLDGLQHGE</sequence>
<protein>
    <recommendedName>
        <fullName evidence="3">Lipoprotein</fullName>
    </recommendedName>
</protein>
<organism evidence="1 2">
    <name type="scientific">Halomicrobium mukohataei</name>
    <dbReference type="NCBI Taxonomy" id="57705"/>
    <lineage>
        <taxon>Archaea</taxon>
        <taxon>Methanobacteriati</taxon>
        <taxon>Methanobacteriota</taxon>
        <taxon>Stenosarchaea group</taxon>
        <taxon>Halobacteria</taxon>
        <taxon>Halobacteriales</taxon>
        <taxon>Haloarculaceae</taxon>
        <taxon>Halomicrobium</taxon>
    </lineage>
</organism>
<evidence type="ECO:0008006" key="3">
    <source>
        <dbReference type="Google" id="ProtNLM"/>
    </source>
</evidence>
<proteinExistence type="predicted"/>
<dbReference type="OrthoDB" id="205286at2157"/>
<name>A0A847UGQ2_9EURY</name>